<reference evidence="1" key="4">
    <citation type="submission" date="2023-08" db="EMBL/GenBank/DDBJ databases">
        <authorList>
            <person name="Sun Q."/>
            <person name="Zhou Y."/>
        </authorList>
    </citation>
    <scope>NUCLEOTIDE SEQUENCE</scope>
    <source>
        <strain evidence="2">CGMCC 1.8884</strain>
        <strain evidence="1">CGMCC 1.8885</strain>
    </source>
</reference>
<keyword evidence="3" id="KW-1185">Reference proteome</keyword>
<sequence length="764" mass="82466">MTLPPLPQRHLLPVEAAEALDTLHGVVRAEQDKNNRQTAQAVSDAAAKMEQARAEALKLGPVDKRFISTTPTAPRLPTQQERDAAGGVLVGSVLTAEGAVQLVWYNGATGGWDLYGTPSLTPTALTYTRAQLTAGTANPPAPATRIWDEHGSLRVRPAASGEKADQGITFALAGGRMAEREWDGKNVYTKWYGLKPGDDVSGYIPALAAVPEDGVLHWTPGKYVHGLAGYAGKGDKYNPLHIRGKNRFTMKMAGVTVEAALDLPNTTYYGGWAFYSCHHYRIEGWPVYDGRLDVRDAQQFHERYHNDPVTGVWGPDTSSPKRYSDPGWALLWLDGWRVELGCVGSYLEVEARRCLMDGILTVGNCVDTYLYRCVSSGNFRQGLSAVGVDGLTIDGGIYELTGQTRGPDGQRRGTAPFAGIDLEGEAHGGANDTPLMNKRVQIINKPEFRYNRGAGLMVHQYSENTQVESAHIHHNDAYGLNVDGASVGSYFGPGVFLEMNGRYKGAGAESFEVNFHGADAVLNGVIIVTDAQRAIYDGEGKKGKKILNVTVKSTATDNSAESGWVSLFNPDTLVDGLTTENVVPPSGYGAVHVENLTTGAIRNSRIRTTLDTNVPGLSGKAANAAGNEVTGYRRGKTLTVPSRAPAVAFKLTMDESGERKLVTADSREMNPMKAELLLEEADAWTYRLTGAPAVTAGTNPQVRFWVDNLKVGEYTVLFQSVGVGDAGGYGRAYPARMYGHAVHTEIPTGQTTLAINVLVRVLRR</sequence>
<dbReference type="Gene3D" id="2.160.20.10">
    <property type="entry name" value="Single-stranded right-handed beta-helix, Pectin lyase-like"/>
    <property type="match status" value="1"/>
</dbReference>
<gene>
    <name evidence="2" type="ORF">GCM10008021_16510</name>
    <name evidence="1" type="ORF">GCM10010914_22270</name>
</gene>
<dbReference type="AlphaFoldDB" id="A0AAV4K8P0"/>
<organism evidence="1 4">
    <name type="scientific">Deinococcus wulumuqiensis</name>
    <dbReference type="NCBI Taxonomy" id="980427"/>
    <lineage>
        <taxon>Bacteria</taxon>
        <taxon>Thermotogati</taxon>
        <taxon>Deinococcota</taxon>
        <taxon>Deinococci</taxon>
        <taxon>Deinococcales</taxon>
        <taxon>Deinococcaceae</taxon>
        <taxon>Deinococcus</taxon>
    </lineage>
</organism>
<reference evidence="2" key="1">
    <citation type="journal article" date="2014" name="Int. J. Syst. Evol. Microbiol.">
        <title>Complete genome of a new Firmicutes species belonging to the dominant human colonic microbiota ('Ruminococcus bicirculans') reveals two chromosomes and a selective capacity to utilize plant glucans.</title>
        <authorList>
            <consortium name="NISC Comparative Sequencing Program"/>
            <person name="Wegmann U."/>
            <person name="Louis P."/>
            <person name="Goesmann A."/>
            <person name="Henrissat B."/>
            <person name="Duncan S.H."/>
            <person name="Flint H.J."/>
        </authorList>
    </citation>
    <scope>NUCLEOTIDE SEQUENCE</scope>
    <source>
        <strain evidence="2">CGMCC 1.8884</strain>
    </source>
</reference>
<comment type="caution">
    <text evidence="1">The sequence shown here is derived from an EMBL/GenBank/DDBJ whole genome shotgun (WGS) entry which is preliminary data.</text>
</comment>
<reference evidence="3" key="3">
    <citation type="journal article" date="2019" name="Int. J. Syst. Evol. Microbiol.">
        <title>The Global Catalogue of Microorganisms (GCM) 10K type strain sequencing project: providing services to taxonomists for standard genome sequencing and annotation.</title>
        <authorList>
            <consortium name="The Broad Institute Genomics Platform"/>
            <consortium name="The Broad Institute Genome Sequencing Center for Infectious Disease"/>
            <person name="Wu L."/>
            <person name="Ma J."/>
        </authorList>
    </citation>
    <scope>NUCLEOTIDE SEQUENCE [LARGE SCALE GENOMIC DNA]</scope>
    <source>
        <strain evidence="3">CGMCC 1.8884</strain>
    </source>
</reference>
<evidence type="ECO:0000313" key="1">
    <source>
        <dbReference type="EMBL" id="GGI87340.1"/>
    </source>
</evidence>
<evidence type="ECO:0000313" key="3">
    <source>
        <dbReference type="Proteomes" id="UP000630135"/>
    </source>
</evidence>
<dbReference type="EMBL" id="BMMA01000022">
    <property type="protein sequence ID" value="GGI87340.1"/>
    <property type="molecule type" value="Genomic_DNA"/>
</dbReference>
<evidence type="ECO:0000313" key="2">
    <source>
        <dbReference type="EMBL" id="GGP30000.1"/>
    </source>
</evidence>
<name>A0AAV4K8P0_9DEIO</name>
<dbReference type="Proteomes" id="UP000652720">
    <property type="component" value="Unassembled WGS sequence"/>
</dbReference>
<proteinExistence type="predicted"/>
<protein>
    <recommendedName>
        <fullName evidence="5">Right-handed parallel beta-helix repeat-containing protein</fullName>
    </recommendedName>
</protein>
<evidence type="ECO:0000313" key="4">
    <source>
        <dbReference type="Proteomes" id="UP000652720"/>
    </source>
</evidence>
<dbReference type="Proteomes" id="UP000630135">
    <property type="component" value="Unassembled WGS sequence"/>
</dbReference>
<reference evidence="1" key="2">
    <citation type="journal article" date="2014" name="Int. J. Syst. Evol. Microbiol.">
        <title>Complete genome sequence of Corynebacterium casei LMG S-19264T (=DSM 44701T), isolated from a smear-ripened cheese.</title>
        <authorList>
            <consortium name="US DOE Joint Genome Institute (JGI-PGF)"/>
            <person name="Walter F."/>
            <person name="Albersmeier A."/>
            <person name="Kalinowski J."/>
            <person name="Ruckert C."/>
        </authorList>
    </citation>
    <scope>NUCLEOTIDE SEQUENCE</scope>
    <source>
        <strain evidence="1">CGMCC 1.8885</strain>
    </source>
</reference>
<dbReference type="EMBL" id="BMLZ01000018">
    <property type="protein sequence ID" value="GGP30000.1"/>
    <property type="molecule type" value="Genomic_DNA"/>
</dbReference>
<dbReference type="RefSeq" id="WP_192805533.1">
    <property type="nucleotide sequence ID" value="NZ_JBHMFK010000005.1"/>
</dbReference>
<evidence type="ECO:0008006" key="5">
    <source>
        <dbReference type="Google" id="ProtNLM"/>
    </source>
</evidence>
<accession>A0AAV4K8P0</accession>
<dbReference type="InterPro" id="IPR012334">
    <property type="entry name" value="Pectin_lyas_fold"/>
</dbReference>